<evidence type="ECO:0000313" key="3">
    <source>
        <dbReference type="Proteomes" id="UP000313948"/>
    </source>
</evidence>
<dbReference type="RefSeq" id="WP_139948411.1">
    <property type="nucleotide sequence ID" value="NZ_CP040899.1"/>
</dbReference>
<evidence type="ECO:0000313" key="2">
    <source>
        <dbReference type="EMBL" id="QDB79276.1"/>
    </source>
</evidence>
<dbReference type="EMBL" id="CP040899">
    <property type="protein sequence ID" value="QDB79276.1"/>
    <property type="molecule type" value="Genomic_DNA"/>
</dbReference>
<feature type="compositionally biased region" description="Basic residues" evidence="1">
    <location>
        <begin position="261"/>
        <end position="270"/>
    </location>
</feature>
<protein>
    <submittedName>
        <fullName evidence="2">Cobalamin biosynthesis protein CbiX</fullName>
    </submittedName>
</protein>
<accession>A0ABX5VLC6</accession>
<dbReference type="Proteomes" id="UP000313948">
    <property type="component" value="Chromosome"/>
</dbReference>
<reference evidence="2 3" key="1">
    <citation type="submission" date="2019-05" db="EMBL/GenBank/DDBJ databases">
        <title>Georgenia *** sp. nov., and Georgenia *** sp. nov., isolated from the intestinal contents of plateau pika (Ochotona curzoniae) in the Qinghai-Tibet plateau of China.</title>
        <authorList>
            <person name="Tian Z."/>
        </authorList>
    </citation>
    <scope>NUCLEOTIDE SEQUENCE [LARGE SCALE GENOMIC DNA]</scope>
    <source>
        <strain evidence="2 3">Z294</strain>
    </source>
</reference>
<proteinExistence type="predicted"/>
<gene>
    <name evidence="2" type="ORF">FE251_07775</name>
</gene>
<organism evidence="2 3">
    <name type="scientific">Georgenia wutianyii</name>
    <dbReference type="NCBI Taxonomy" id="2585135"/>
    <lineage>
        <taxon>Bacteria</taxon>
        <taxon>Bacillati</taxon>
        <taxon>Actinomycetota</taxon>
        <taxon>Actinomycetes</taxon>
        <taxon>Micrococcales</taxon>
        <taxon>Bogoriellaceae</taxon>
        <taxon>Georgenia</taxon>
    </lineage>
</organism>
<feature type="compositionally biased region" description="Basic and acidic residues" evidence="1">
    <location>
        <begin position="245"/>
        <end position="259"/>
    </location>
</feature>
<feature type="region of interest" description="Disordered" evidence="1">
    <location>
        <begin position="242"/>
        <end position="290"/>
    </location>
</feature>
<sequence>MAGGPGVAVYLVGGHESAYGRELTRFTGSAATIAEAATAPGRGLQDLAEDALASEQTVVAVPMTFGRDPQMVAETAKTLKWLSARAPGRVAVSAPFGTTDHLTTWLRAAANRAATGGGRTALLAVAPHSNPFDEAELHRLAYLVATYGALPEVHATIADDSAELAAAAARARALGAERVVAVPAGFAATLPDADVELAGPLVGEAAVARVVRIRVVAALAALVAGDDGIDVALAADHGHGYAHSHAGDEHPHTHADGTTHVHSHGSAHPHAHADHRPATPVGDGVHGYHQ</sequence>
<name>A0ABX5VLC6_9MICO</name>
<evidence type="ECO:0000256" key="1">
    <source>
        <dbReference type="SAM" id="MobiDB-lite"/>
    </source>
</evidence>
<keyword evidence="3" id="KW-1185">Reference proteome</keyword>